<protein>
    <submittedName>
        <fullName evidence="6">FAD-dependent monooxygenase</fullName>
    </submittedName>
</protein>
<keyword evidence="2" id="KW-0285">Flavoprotein</keyword>
<feature type="domain" description="FAD-binding" evidence="5">
    <location>
        <begin position="5"/>
        <end position="356"/>
    </location>
</feature>
<dbReference type="Pfam" id="PF21274">
    <property type="entry name" value="Rng_hyd_C"/>
    <property type="match status" value="1"/>
</dbReference>
<dbReference type="Proteomes" id="UP001597182">
    <property type="component" value="Unassembled WGS sequence"/>
</dbReference>
<comment type="cofactor">
    <cofactor evidence="1">
        <name>FAD</name>
        <dbReference type="ChEBI" id="CHEBI:57692"/>
    </cofactor>
</comment>
<dbReference type="PRINTS" id="PR00420">
    <property type="entry name" value="RNGMNOXGNASE"/>
</dbReference>
<comment type="caution">
    <text evidence="6">The sequence shown here is derived from an EMBL/GenBank/DDBJ whole genome shotgun (WGS) entry which is preliminary data.</text>
</comment>
<keyword evidence="6" id="KW-0503">Monooxygenase</keyword>
<evidence type="ECO:0000313" key="7">
    <source>
        <dbReference type="Proteomes" id="UP001597182"/>
    </source>
</evidence>
<evidence type="ECO:0000313" key="6">
    <source>
        <dbReference type="EMBL" id="MFD1234800.1"/>
    </source>
</evidence>
<dbReference type="Gene3D" id="3.40.30.120">
    <property type="match status" value="1"/>
</dbReference>
<reference evidence="7" key="1">
    <citation type="journal article" date="2019" name="Int. J. Syst. Evol. Microbiol.">
        <title>The Global Catalogue of Microorganisms (GCM) 10K type strain sequencing project: providing services to taxonomists for standard genome sequencing and annotation.</title>
        <authorList>
            <consortium name="The Broad Institute Genomics Platform"/>
            <consortium name="The Broad Institute Genome Sequencing Center for Infectious Disease"/>
            <person name="Wu L."/>
            <person name="Ma J."/>
        </authorList>
    </citation>
    <scope>NUCLEOTIDE SEQUENCE [LARGE SCALE GENOMIC DNA]</scope>
    <source>
        <strain evidence="7">CCUG 49018</strain>
    </source>
</reference>
<evidence type="ECO:0000256" key="1">
    <source>
        <dbReference type="ARBA" id="ARBA00001974"/>
    </source>
</evidence>
<keyword evidence="6" id="KW-0560">Oxidoreductase</keyword>
<dbReference type="Gene3D" id="3.30.70.2450">
    <property type="match status" value="1"/>
</dbReference>
<dbReference type="InterPro" id="IPR002938">
    <property type="entry name" value="FAD-bd"/>
</dbReference>
<dbReference type="InterPro" id="IPR036188">
    <property type="entry name" value="FAD/NAD-bd_sf"/>
</dbReference>
<evidence type="ECO:0000256" key="3">
    <source>
        <dbReference type="ARBA" id="ARBA00022827"/>
    </source>
</evidence>
<feature type="region of interest" description="Disordered" evidence="4">
    <location>
        <begin position="506"/>
        <end position="541"/>
    </location>
</feature>
<sequence length="541" mass="57298">MEILETDVLIVGAGPTGLMLAIELGMRGVQIEIIDRAPQPHGQSRGGGISARTCEVLDMRGLYAPMEARALPREGATGHFGGLPLDLDVAAWATRHPGGMAIPQDRVEAVLAERLDEMGVRVRRGAELVALSVQGPEGAAGVATIGDPDGTTTTVAARFVVGADGAHSRVRSLAGIDFPGHPATMSAVSADVELDVVPDTIPRTIGHIAGHTRIAGGYWMMANSLMEPGADAFRVVFGIAGPAVEPERDRAVDPEEVRVALAAVHGPDARLRRVRWATRFGDATRIAATYRRGPVLLAGDAAHIHPPLGGQGLNLGVQDAMNLGWKLAAELTRAAPEGLLASYEAERRPVAESVIRSVRAQRLIMSPTPGTDAVDMRELFARIAALPEANRYLAGMVSGLDIRYPIEGPPPVGSRMPDLDLRTPDHTRVSDLQHDGAALLLDLGVAGDAVPGARHVVATTEDPQFTGRRLLVRPDGYVAWAGPSGSHPRTLDDALATWCAAHTLASGNGRHGDRCPSRGQARVRRASRSPTREPVRSTEFL</sequence>
<evidence type="ECO:0000256" key="4">
    <source>
        <dbReference type="SAM" id="MobiDB-lite"/>
    </source>
</evidence>
<dbReference type="SUPFAM" id="SSF51905">
    <property type="entry name" value="FAD/NAD(P)-binding domain"/>
    <property type="match status" value="1"/>
</dbReference>
<dbReference type="PANTHER" id="PTHR43004:SF19">
    <property type="entry name" value="BINDING MONOOXYGENASE, PUTATIVE (JCVI)-RELATED"/>
    <property type="match status" value="1"/>
</dbReference>
<organism evidence="6 7">
    <name type="scientific">Pseudonocardia benzenivorans</name>
    <dbReference type="NCBI Taxonomy" id="228005"/>
    <lineage>
        <taxon>Bacteria</taxon>
        <taxon>Bacillati</taxon>
        <taxon>Actinomycetota</taxon>
        <taxon>Actinomycetes</taxon>
        <taxon>Pseudonocardiales</taxon>
        <taxon>Pseudonocardiaceae</taxon>
        <taxon>Pseudonocardia</taxon>
    </lineage>
</organism>
<evidence type="ECO:0000259" key="5">
    <source>
        <dbReference type="Pfam" id="PF01494"/>
    </source>
</evidence>
<dbReference type="InterPro" id="IPR050641">
    <property type="entry name" value="RIFMO-like"/>
</dbReference>
<dbReference type="Pfam" id="PF01494">
    <property type="entry name" value="FAD_binding_3"/>
    <property type="match status" value="1"/>
</dbReference>
<accession>A0ABW3VKH0</accession>
<dbReference type="GO" id="GO:0004497">
    <property type="term" value="F:monooxygenase activity"/>
    <property type="evidence" value="ECO:0007669"/>
    <property type="project" value="UniProtKB-KW"/>
</dbReference>
<dbReference type="EMBL" id="JBHTMB010000140">
    <property type="protein sequence ID" value="MFD1234800.1"/>
    <property type="molecule type" value="Genomic_DNA"/>
</dbReference>
<dbReference type="Gene3D" id="3.50.50.60">
    <property type="entry name" value="FAD/NAD(P)-binding domain"/>
    <property type="match status" value="1"/>
</dbReference>
<keyword evidence="7" id="KW-1185">Reference proteome</keyword>
<feature type="compositionally biased region" description="Basic and acidic residues" evidence="4">
    <location>
        <begin position="530"/>
        <end position="541"/>
    </location>
</feature>
<dbReference type="RefSeq" id="WP_346091391.1">
    <property type="nucleotide sequence ID" value="NZ_BAABKS010000022.1"/>
</dbReference>
<name>A0ABW3VKH0_9PSEU</name>
<gene>
    <name evidence="6" type="ORF">ACFQ34_16025</name>
</gene>
<dbReference type="PANTHER" id="PTHR43004">
    <property type="entry name" value="TRK SYSTEM POTASSIUM UPTAKE PROTEIN"/>
    <property type="match status" value="1"/>
</dbReference>
<proteinExistence type="predicted"/>
<keyword evidence="3" id="KW-0274">FAD</keyword>
<evidence type="ECO:0000256" key="2">
    <source>
        <dbReference type="ARBA" id="ARBA00022630"/>
    </source>
</evidence>